<comment type="caution">
    <text evidence="1">The sequence shown here is derived from an EMBL/GenBank/DDBJ whole genome shotgun (WGS) entry which is preliminary data.</text>
</comment>
<evidence type="ECO:0000313" key="1">
    <source>
        <dbReference type="EMBL" id="EKS01052.1"/>
    </source>
</evidence>
<gene>
    <name evidence="1" type="ORF">LEP1GSC125_2035</name>
</gene>
<reference evidence="1 2" key="1">
    <citation type="journal article" date="2014" name="Int. J. Syst. Evol. Microbiol.">
        <title>Leptospira mayottensis sp. nov., a pathogenic species of the genus Leptospira isolated from humans.</title>
        <authorList>
            <person name="Bourhy P."/>
            <person name="Collet L."/>
            <person name="Brisse S."/>
            <person name="Picardeau M."/>
        </authorList>
    </citation>
    <scope>NUCLEOTIDE SEQUENCE [LARGE SCALE GENOMIC DNA]</scope>
    <source>
        <strain evidence="1 2">200901122</strain>
    </source>
</reference>
<proteinExistence type="predicted"/>
<evidence type="ECO:0000313" key="2">
    <source>
        <dbReference type="Proteomes" id="UP000001343"/>
    </source>
</evidence>
<organism evidence="1 2">
    <name type="scientific">Leptospira mayottensis 200901122</name>
    <dbReference type="NCBI Taxonomy" id="1193010"/>
    <lineage>
        <taxon>Bacteria</taxon>
        <taxon>Pseudomonadati</taxon>
        <taxon>Spirochaetota</taxon>
        <taxon>Spirochaetia</taxon>
        <taxon>Leptospirales</taxon>
        <taxon>Leptospiraceae</taxon>
        <taxon>Leptospira</taxon>
    </lineage>
</organism>
<dbReference type="EMBL" id="AKWM02000025">
    <property type="protein sequence ID" value="EKS01052.1"/>
    <property type="molecule type" value="Genomic_DNA"/>
</dbReference>
<name>A0AA87MSG9_9LEPT</name>
<accession>A0AA87MSG9</accession>
<dbReference type="Proteomes" id="UP000001343">
    <property type="component" value="Unassembled WGS sequence"/>
</dbReference>
<dbReference type="AlphaFoldDB" id="A0AA87MSG9"/>
<protein>
    <submittedName>
        <fullName evidence="1">Uncharacterized protein</fullName>
    </submittedName>
</protein>
<sequence length="40" mass="4474">MLGDGRVISIGDFFTFAAFEVFAEVFFFGEALDALAIYYL</sequence>